<sequence>MALQRKQLTEIPTDAVVLSELQATDYQMRILNNWTPQSDIFGYKYGTALLGAATMFTGMFINNFFRIKFKLLKYGWISSYLPMCIVPSTLSCLYHQQFVLRDVVLMKHDQCPICLQTRAAAFQAFLGCGLPVLLAPVTSLALVHKYNTYNMPYVTKEPLKVFKVLQSKFTPIKNTLFWIFLGQALLGSLVTYWETGSVHKVYSKLYAIEKQMEEEQF</sequence>
<dbReference type="Proteomes" id="UP001153737">
    <property type="component" value="Chromosome 7"/>
</dbReference>
<evidence type="ECO:0000256" key="5">
    <source>
        <dbReference type="ARBA" id="ARBA00023136"/>
    </source>
</evidence>
<dbReference type="OrthoDB" id="6234762at2759"/>
<dbReference type="PANTHER" id="PTHR16296">
    <property type="entry name" value="UNCHARACTERIZED HYPOTHALAMUS PROTEIN HT007"/>
    <property type="match status" value="1"/>
</dbReference>
<dbReference type="InterPro" id="IPR009801">
    <property type="entry name" value="TMEM126"/>
</dbReference>
<dbReference type="GO" id="GO:0031966">
    <property type="term" value="C:mitochondrial membrane"/>
    <property type="evidence" value="ECO:0007669"/>
    <property type="project" value="UniProtKB-SubCell"/>
</dbReference>
<keyword evidence="4" id="KW-0496">Mitochondrion</keyword>
<evidence type="ECO:0000256" key="1">
    <source>
        <dbReference type="ARBA" id="ARBA00004225"/>
    </source>
</evidence>
<dbReference type="EMBL" id="OU896713">
    <property type="protein sequence ID" value="CAG9823258.1"/>
    <property type="molecule type" value="Genomic_DNA"/>
</dbReference>
<organism evidence="7 8">
    <name type="scientific">Phaedon cochleariae</name>
    <name type="common">Mustard beetle</name>
    <dbReference type="NCBI Taxonomy" id="80249"/>
    <lineage>
        <taxon>Eukaryota</taxon>
        <taxon>Metazoa</taxon>
        <taxon>Ecdysozoa</taxon>
        <taxon>Arthropoda</taxon>
        <taxon>Hexapoda</taxon>
        <taxon>Insecta</taxon>
        <taxon>Pterygota</taxon>
        <taxon>Neoptera</taxon>
        <taxon>Endopterygota</taxon>
        <taxon>Coleoptera</taxon>
        <taxon>Polyphaga</taxon>
        <taxon>Cucujiformia</taxon>
        <taxon>Chrysomeloidea</taxon>
        <taxon>Chrysomelidae</taxon>
        <taxon>Chrysomelinae</taxon>
        <taxon>Chrysomelini</taxon>
        <taxon>Phaedon</taxon>
    </lineage>
</organism>
<protein>
    <submittedName>
        <fullName evidence="7">Uncharacterized protein</fullName>
    </submittedName>
</protein>
<evidence type="ECO:0000256" key="2">
    <source>
        <dbReference type="ARBA" id="ARBA00022692"/>
    </source>
</evidence>
<comment type="subcellular location">
    <subcellularLocation>
        <location evidence="1">Mitochondrion membrane</location>
        <topology evidence="1">Multi-pass membrane protein</topology>
    </subcellularLocation>
</comment>
<dbReference type="Pfam" id="PF07114">
    <property type="entry name" value="TMEM126"/>
    <property type="match status" value="1"/>
</dbReference>
<feature type="transmembrane region" description="Helical" evidence="6">
    <location>
        <begin position="175"/>
        <end position="193"/>
    </location>
</feature>
<proteinExistence type="predicted"/>
<dbReference type="PANTHER" id="PTHR16296:SF2">
    <property type="entry name" value="TRANSMEMBRANE PROTEIN 126A"/>
    <property type="match status" value="1"/>
</dbReference>
<dbReference type="AlphaFoldDB" id="A0A9N9SKN8"/>
<evidence type="ECO:0000313" key="8">
    <source>
        <dbReference type="Proteomes" id="UP001153737"/>
    </source>
</evidence>
<keyword evidence="2 6" id="KW-0812">Transmembrane</keyword>
<keyword evidence="5 6" id="KW-0472">Membrane</keyword>
<reference evidence="7" key="1">
    <citation type="submission" date="2022-01" db="EMBL/GenBank/DDBJ databases">
        <authorList>
            <person name="King R."/>
        </authorList>
    </citation>
    <scope>NUCLEOTIDE SEQUENCE</scope>
</reference>
<feature type="transmembrane region" description="Helical" evidence="6">
    <location>
        <begin position="120"/>
        <end position="143"/>
    </location>
</feature>
<keyword evidence="8" id="KW-1185">Reference proteome</keyword>
<name>A0A9N9SKN8_PHACE</name>
<evidence type="ECO:0000256" key="4">
    <source>
        <dbReference type="ARBA" id="ARBA00023128"/>
    </source>
</evidence>
<keyword evidence="3 6" id="KW-1133">Transmembrane helix</keyword>
<dbReference type="GO" id="GO:0032981">
    <property type="term" value="P:mitochondrial respiratory chain complex I assembly"/>
    <property type="evidence" value="ECO:0007669"/>
    <property type="project" value="TreeGrafter"/>
</dbReference>
<evidence type="ECO:0000256" key="6">
    <source>
        <dbReference type="SAM" id="Phobius"/>
    </source>
</evidence>
<evidence type="ECO:0000256" key="3">
    <source>
        <dbReference type="ARBA" id="ARBA00022989"/>
    </source>
</evidence>
<feature type="transmembrane region" description="Helical" evidence="6">
    <location>
        <begin position="77"/>
        <end position="100"/>
    </location>
</feature>
<reference evidence="7" key="2">
    <citation type="submission" date="2022-10" db="EMBL/GenBank/DDBJ databases">
        <authorList>
            <consortium name="ENA_rothamsted_submissions"/>
            <consortium name="culmorum"/>
            <person name="King R."/>
        </authorList>
    </citation>
    <scope>NUCLEOTIDE SEQUENCE</scope>
</reference>
<accession>A0A9N9SKN8</accession>
<feature type="transmembrane region" description="Helical" evidence="6">
    <location>
        <begin position="45"/>
        <end position="65"/>
    </location>
</feature>
<evidence type="ECO:0000313" key="7">
    <source>
        <dbReference type="EMBL" id="CAG9823258.1"/>
    </source>
</evidence>
<gene>
    <name evidence="7" type="ORF">PHAECO_LOCUS10728</name>
</gene>